<proteinExistence type="inferred from homology"/>
<feature type="domain" description="Flagellin N-terminal" evidence="5">
    <location>
        <begin position="1"/>
        <end position="81"/>
    </location>
</feature>
<keyword evidence="7" id="KW-0969">Cilium</keyword>
<dbReference type="GO" id="GO:0005198">
    <property type="term" value="F:structural molecule activity"/>
    <property type="evidence" value="ECO:0007669"/>
    <property type="project" value="UniProtKB-UniRule"/>
</dbReference>
<keyword evidence="7" id="KW-0966">Cell projection</keyword>
<keyword evidence="4" id="KW-0964">Secreted</keyword>
<dbReference type="InterPro" id="IPR001029">
    <property type="entry name" value="Flagellin_N"/>
</dbReference>
<dbReference type="GO" id="GO:0005576">
    <property type="term" value="C:extracellular region"/>
    <property type="evidence" value="ECO:0007669"/>
    <property type="project" value="UniProtKB-SubCell"/>
</dbReference>
<evidence type="ECO:0000313" key="7">
    <source>
        <dbReference type="EMBL" id="SHJ04413.1"/>
    </source>
</evidence>
<dbReference type="AlphaFoldDB" id="A0A1M6G381"/>
<dbReference type="Pfam" id="PF00669">
    <property type="entry name" value="Flagellin_N"/>
    <property type="match status" value="1"/>
</dbReference>
<comment type="similarity">
    <text evidence="1 4">Belongs to the bacterial flagellin family.</text>
</comment>
<protein>
    <recommendedName>
        <fullName evidence="2 4">Flagellin</fullName>
    </recommendedName>
</protein>
<comment type="function">
    <text evidence="4">Flagellin is the subunit protein which polymerizes to form the filaments of bacterial flagella.</text>
</comment>
<evidence type="ECO:0000256" key="3">
    <source>
        <dbReference type="ARBA" id="ARBA00023143"/>
    </source>
</evidence>
<keyword evidence="3 4" id="KW-0975">Bacterial flagellum</keyword>
<evidence type="ECO:0000256" key="2">
    <source>
        <dbReference type="ARBA" id="ARBA00020110"/>
    </source>
</evidence>
<reference evidence="7 8" key="1">
    <citation type="submission" date="2016-11" db="EMBL/GenBank/DDBJ databases">
        <authorList>
            <person name="Jaros S."/>
            <person name="Januszkiewicz K."/>
            <person name="Wedrychowicz H."/>
        </authorList>
    </citation>
    <scope>NUCLEOTIDE SEQUENCE [LARGE SCALE GENOMIC DNA]</scope>
    <source>
        <strain evidence="7 8">DSM 3074</strain>
    </source>
</reference>
<gene>
    <name evidence="7" type="ORF">SAMN02745671_02497</name>
</gene>
<dbReference type="SUPFAM" id="SSF64518">
    <property type="entry name" value="Phase 1 flagellin"/>
    <property type="match status" value="1"/>
</dbReference>
<name>A0A1M6G381_9FIRM</name>
<dbReference type="PRINTS" id="PR00207">
    <property type="entry name" value="FLAGELLIN"/>
</dbReference>
<dbReference type="EMBL" id="FQYW01000026">
    <property type="protein sequence ID" value="SHJ04413.1"/>
    <property type="molecule type" value="Genomic_DNA"/>
</dbReference>
<dbReference type="Pfam" id="PF00700">
    <property type="entry name" value="Flagellin_C"/>
    <property type="match status" value="1"/>
</dbReference>
<comment type="subcellular location">
    <subcellularLocation>
        <location evidence="4">Secreted</location>
    </subcellularLocation>
    <subcellularLocation>
        <location evidence="4">Bacterial flagellum</location>
    </subcellularLocation>
</comment>
<feature type="domain" description="Flagellin C-terminal" evidence="6">
    <location>
        <begin position="638"/>
        <end position="719"/>
    </location>
</feature>
<evidence type="ECO:0000259" key="5">
    <source>
        <dbReference type="Pfam" id="PF00669"/>
    </source>
</evidence>
<dbReference type="GO" id="GO:0009288">
    <property type="term" value="C:bacterial-type flagellum"/>
    <property type="evidence" value="ECO:0007669"/>
    <property type="project" value="UniProtKB-SubCell"/>
</dbReference>
<dbReference type="PANTHER" id="PTHR42792:SF2">
    <property type="entry name" value="FLAGELLIN"/>
    <property type="match status" value="1"/>
</dbReference>
<accession>A0A1M6G381</accession>
<dbReference type="PANTHER" id="PTHR42792">
    <property type="entry name" value="FLAGELLIN"/>
    <property type="match status" value="1"/>
</dbReference>
<evidence type="ECO:0000256" key="1">
    <source>
        <dbReference type="ARBA" id="ARBA00005709"/>
    </source>
</evidence>
<evidence type="ECO:0000256" key="4">
    <source>
        <dbReference type="RuleBase" id="RU362073"/>
    </source>
</evidence>
<organism evidence="7 8">
    <name type="scientific">Anaerovibrio lipolyticus DSM 3074</name>
    <dbReference type="NCBI Taxonomy" id="1120997"/>
    <lineage>
        <taxon>Bacteria</taxon>
        <taxon>Bacillati</taxon>
        <taxon>Bacillota</taxon>
        <taxon>Negativicutes</taxon>
        <taxon>Selenomonadales</taxon>
        <taxon>Selenomonadaceae</taxon>
        <taxon>Anaerovibrio</taxon>
    </lineage>
</organism>
<dbReference type="InterPro" id="IPR046358">
    <property type="entry name" value="Flagellin_C"/>
</dbReference>
<dbReference type="InterPro" id="IPR001492">
    <property type="entry name" value="Flagellin"/>
</dbReference>
<dbReference type="Gene3D" id="1.20.1330.10">
    <property type="entry name" value="f41 fragment of flagellin, N-terminal domain"/>
    <property type="match status" value="1"/>
</dbReference>
<dbReference type="Gene3D" id="6.10.10.10">
    <property type="entry name" value="Flagellar export chaperone, C-terminal domain"/>
    <property type="match status" value="1"/>
</dbReference>
<dbReference type="InterPro" id="IPR042187">
    <property type="entry name" value="Flagellin_C_sub2"/>
</dbReference>
<evidence type="ECO:0000259" key="6">
    <source>
        <dbReference type="Pfam" id="PF00700"/>
    </source>
</evidence>
<evidence type="ECO:0000313" key="8">
    <source>
        <dbReference type="Proteomes" id="UP000191240"/>
    </source>
</evidence>
<sequence>MDQADANVQNGASMLRVAEGAIQSQINLLRTVKAKVIDAHNDTNTDDDRAIIQKEITEYYNEINDIAAETTFNGKHLLLGTKVSEAVKSWFKLDHAEKLEGSDAFNFVSGSYNPLDGQEGPFAVFGTDSDNPQYDGYKINTISTNAMSGGTEDTPRVIGIDFGDTVTRPEIYNRAFKVSYRGGEQIFVLTNNMSNNYRGANVHKIDATRYDAFTYVVMDLAAHLSEYVDVKYDSTYGGSNRIILTTVEAGDITNDTSLYNVEGVALEGGDGYTAAQALPASMINPASMQSITHPGKDGFTATWTMNLSSYGSADDLIAEFAGKAIYHSGNEQYYEFIDSSKSPTIDSISKINGSTVIDLNSIRGSSSATEAFVSLVTSAMGALAEAKTSGSSVTGITFNATVRGEEGNNQKISLVQGSLRDYTIDFNSLLSGADIPSTLDGQGFRFYDATNANQWVNVLFVNGINPNDDERPPSGGNGMDIDTLVVDVSDVTSVDDLVRTLYMGDGDKNEQGLSQFLANSSQNFRVAADLTAGTITIYDTRKYTVLNGQTEKGAKIANGIVDNVVNDYRNTYVNDLVIQHTDKSSANIHVRIPQTTMDQIFGYKIGEKTLDDYSIMTSEKREFLLGQDYPVKYTGALDKGLQYLIDANTLIGAQIVHMENADTNIVTELENTTAAESVIRDADIAKSAMDMATANILSQSTMAMLSQFNHSSSDVLNLLQ</sequence>
<dbReference type="Proteomes" id="UP000191240">
    <property type="component" value="Unassembled WGS sequence"/>
</dbReference>
<keyword evidence="7" id="KW-0282">Flagellum</keyword>